<proteinExistence type="inferred from homology"/>
<comment type="subcellular location">
    <subcellularLocation>
        <location evidence="1">Peroxisome</location>
    </subcellularLocation>
</comment>
<comment type="caution">
    <text evidence="6">The sequence shown here is derived from an EMBL/GenBank/DDBJ whole genome shotgun (WGS) entry which is preliminary data.</text>
</comment>
<dbReference type="NCBIfam" id="NF006133">
    <property type="entry name" value="PRK08278.1"/>
    <property type="match status" value="1"/>
</dbReference>
<evidence type="ECO:0000256" key="3">
    <source>
        <dbReference type="ARBA" id="ARBA00022857"/>
    </source>
</evidence>
<dbReference type="InterPro" id="IPR036291">
    <property type="entry name" value="NAD(P)-bd_dom_sf"/>
</dbReference>
<accession>A0A7Y9KKI8</accession>
<dbReference type="Gene3D" id="3.40.50.720">
    <property type="entry name" value="NAD(P)-binding Rossmann-like Domain"/>
    <property type="match status" value="1"/>
</dbReference>
<gene>
    <name evidence="6" type="ORF">BJ991_000847</name>
</gene>
<evidence type="ECO:0000313" key="7">
    <source>
        <dbReference type="Proteomes" id="UP000576969"/>
    </source>
</evidence>
<name>A0A7Y9KKI8_9MICO</name>
<dbReference type="SUPFAM" id="SSF51735">
    <property type="entry name" value="NAD(P)-binding Rossmann-fold domains"/>
    <property type="match status" value="1"/>
</dbReference>
<keyword evidence="3" id="KW-0521">NADP</keyword>
<evidence type="ECO:0000256" key="4">
    <source>
        <dbReference type="ARBA" id="ARBA00023002"/>
    </source>
</evidence>
<sequence>MTAQASLSGRTIVMSGGSRGIGLAIALRAAADGANIVLLAKTAQPHPKLRGTVFEAVELIEAAGGRATAVVGDVRDDDSIAEAVAAAEERYGGVDICINNASALQPLKTLDLTPSQYDLMQDINTRGTFMLTRACLPLLVQSDNPHVLTLSPPLNLTSQRWLAEFPGYLLSKYGMSLVTLSLAAEFAEKGVAVNSLWPRTTIGTDAVRNLLGGDAAMSRARRPEIVADAAHAIISAPSSARTGQLLIDEDVLRESGVTDFAPYSYSGVDAGLDGDFFLD</sequence>
<dbReference type="Proteomes" id="UP000576969">
    <property type="component" value="Unassembled WGS sequence"/>
</dbReference>
<comment type="similarity">
    <text evidence="2">Belongs to the short-chain dehydrogenases/reductases (SDR) family.</text>
</comment>
<evidence type="ECO:0000256" key="5">
    <source>
        <dbReference type="ARBA" id="ARBA00023140"/>
    </source>
</evidence>
<dbReference type="InterPro" id="IPR002347">
    <property type="entry name" value="SDR_fam"/>
</dbReference>
<dbReference type="AlphaFoldDB" id="A0A7Y9KKI8"/>
<dbReference type="FunFam" id="3.40.50.720:FF:000301">
    <property type="entry name" value="Hydroxysteroid dehydrogenase like 2"/>
    <property type="match status" value="1"/>
</dbReference>
<dbReference type="PANTHER" id="PTHR42808:SF3">
    <property type="entry name" value="HYDROXYSTEROID DEHYDROGENASE-LIKE PROTEIN 2"/>
    <property type="match status" value="1"/>
</dbReference>
<keyword evidence="7" id="KW-1185">Reference proteome</keyword>
<dbReference type="PANTHER" id="PTHR42808">
    <property type="entry name" value="HYDROXYSTEROID DEHYDROGENASE-LIKE PROTEIN 2"/>
    <property type="match status" value="1"/>
</dbReference>
<evidence type="ECO:0000313" key="6">
    <source>
        <dbReference type="EMBL" id="NYE18819.1"/>
    </source>
</evidence>
<dbReference type="InterPro" id="IPR051935">
    <property type="entry name" value="HSDL2"/>
</dbReference>
<dbReference type="EMBL" id="JACCBV010000001">
    <property type="protein sequence ID" value="NYE18819.1"/>
    <property type="molecule type" value="Genomic_DNA"/>
</dbReference>
<dbReference type="GO" id="GO:0016491">
    <property type="term" value="F:oxidoreductase activity"/>
    <property type="evidence" value="ECO:0007669"/>
    <property type="project" value="UniProtKB-KW"/>
</dbReference>
<dbReference type="PRINTS" id="PR00081">
    <property type="entry name" value="GDHRDH"/>
</dbReference>
<evidence type="ECO:0000256" key="1">
    <source>
        <dbReference type="ARBA" id="ARBA00004275"/>
    </source>
</evidence>
<organism evidence="6 7">
    <name type="scientific">Microbacterium immunditiarum</name>
    <dbReference type="NCBI Taxonomy" id="337480"/>
    <lineage>
        <taxon>Bacteria</taxon>
        <taxon>Bacillati</taxon>
        <taxon>Actinomycetota</taxon>
        <taxon>Actinomycetes</taxon>
        <taxon>Micrococcales</taxon>
        <taxon>Microbacteriaceae</taxon>
        <taxon>Microbacterium</taxon>
    </lineage>
</organism>
<protein>
    <submittedName>
        <fullName evidence="6">Citronellol/citronellal dehydrogenase</fullName>
    </submittedName>
</protein>
<dbReference type="Pfam" id="PF00106">
    <property type="entry name" value="adh_short"/>
    <property type="match status" value="1"/>
</dbReference>
<dbReference type="RefSeq" id="WP_179487748.1">
    <property type="nucleotide sequence ID" value="NZ_JACCBV010000001.1"/>
</dbReference>
<keyword evidence="4" id="KW-0560">Oxidoreductase</keyword>
<reference evidence="6 7" key="1">
    <citation type="submission" date="2020-07" db="EMBL/GenBank/DDBJ databases">
        <title>Sequencing the genomes of 1000 actinobacteria strains.</title>
        <authorList>
            <person name="Klenk H.-P."/>
        </authorList>
    </citation>
    <scope>NUCLEOTIDE SEQUENCE [LARGE SCALE GENOMIC DNA]</scope>
    <source>
        <strain evidence="6 7">DSM 24662</strain>
    </source>
</reference>
<evidence type="ECO:0000256" key="2">
    <source>
        <dbReference type="ARBA" id="ARBA00006484"/>
    </source>
</evidence>
<keyword evidence="5" id="KW-0576">Peroxisome</keyword>